<comment type="caution">
    <text evidence="2">The sequence shown here is derived from an EMBL/GenBank/DDBJ whole genome shotgun (WGS) entry which is preliminary data.</text>
</comment>
<sequence>MANIKKFSLTLDEVLRRASELSGKSQDADLVRWLGVSKSSLNNWKSRGTIPFKTLVPVLINKGVSLDWFFAPDQALRRPDISEGALAEQMTRYGAAESDDFVRLPGIIQELTETLQAAGAPVQQRQLNEMVALYRVLEDDPQTRTKVIGVLAKVFAEEARAQ</sequence>
<name>A0A552X2Y3_9GAMM</name>
<evidence type="ECO:0000259" key="1">
    <source>
        <dbReference type="Pfam" id="PF07022"/>
    </source>
</evidence>
<reference evidence="2 3" key="1">
    <citation type="submission" date="2019-07" db="EMBL/GenBank/DDBJ databases">
        <authorList>
            <person name="Yang M."/>
            <person name="Zhao D."/>
            <person name="Xiang H."/>
        </authorList>
    </citation>
    <scope>NUCLEOTIDE SEQUENCE [LARGE SCALE GENOMIC DNA]</scope>
    <source>
        <strain evidence="2 3">IM1326</strain>
    </source>
</reference>
<dbReference type="GO" id="GO:0003677">
    <property type="term" value="F:DNA binding"/>
    <property type="evidence" value="ECO:0007669"/>
    <property type="project" value="InterPro"/>
</dbReference>
<dbReference type="InterPro" id="IPR010982">
    <property type="entry name" value="Lambda_DNA-bd_dom_sf"/>
</dbReference>
<protein>
    <submittedName>
        <fullName evidence="2">Bacteriophage CI repressor</fullName>
    </submittedName>
</protein>
<proteinExistence type="predicted"/>
<evidence type="ECO:0000313" key="2">
    <source>
        <dbReference type="EMBL" id="TRW49388.1"/>
    </source>
</evidence>
<dbReference type="RefSeq" id="WP_143233810.1">
    <property type="nucleotide sequence ID" value="NZ_VJWL01000001.1"/>
</dbReference>
<dbReference type="Proteomes" id="UP000320359">
    <property type="component" value="Unassembled WGS sequence"/>
</dbReference>
<dbReference type="EMBL" id="VJWL01000001">
    <property type="protein sequence ID" value="TRW49388.1"/>
    <property type="molecule type" value="Genomic_DNA"/>
</dbReference>
<dbReference type="AlphaFoldDB" id="A0A552X2Y3"/>
<evidence type="ECO:0000313" key="3">
    <source>
        <dbReference type="Proteomes" id="UP000320359"/>
    </source>
</evidence>
<organism evidence="2 3">
    <name type="scientific">Aliidiomarina halalkaliphila</name>
    <dbReference type="NCBI Taxonomy" id="2593535"/>
    <lineage>
        <taxon>Bacteria</taxon>
        <taxon>Pseudomonadati</taxon>
        <taxon>Pseudomonadota</taxon>
        <taxon>Gammaproteobacteria</taxon>
        <taxon>Alteromonadales</taxon>
        <taxon>Idiomarinaceae</taxon>
        <taxon>Aliidiomarina</taxon>
    </lineage>
</organism>
<feature type="domain" description="Bacteriophage CI repressor N-terminal" evidence="1">
    <location>
        <begin position="13"/>
        <end position="69"/>
    </location>
</feature>
<dbReference type="Gene3D" id="1.10.260.40">
    <property type="entry name" value="lambda repressor-like DNA-binding domains"/>
    <property type="match status" value="1"/>
</dbReference>
<dbReference type="Pfam" id="PF07022">
    <property type="entry name" value="Phage_CI_repr"/>
    <property type="match status" value="1"/>
</dbReference>
<dbReference type="GO" id="GO:0045892">
    <property type="term" value="P:negative regulation of DNA-templated transcription"/>
    <property type="evidence" value="ECO:0007669"/>
    <property type="project" value="InterPro"/>
</dbReference>
<accession>A0A552X2Y3</accession>
<keyword evidence="3" id="KW-1185">Reference proteome</keyword>
<dbReference type="OrthoDB" id="6401311at2"/>
<gene>
    <name evidence="2" type="ORF">FM042_00505</name>
</gene>
<dbReference type="InterPro" id="IPR010744">
    <property type="entry name" value="Phage_CI_N"/>
</dbReference>